<evidence type="ECO:0000256" key="15">
    <source>
        <dbReference type="SAM" id="Phobius"/>
    </source>
</evidence>
<proteinExistence type="inferred from homology"/>
<keyword evidence="12" id="KW-0449">Lipoprotein</keyword>
<feature type="transmembrane region" description="Helical" evidence="15">
    <location>
        <begin position="157"/>
        <end position="179"/>
    </location>
</feature>
<dbReference type="PANTHER" id="PTHR33048:SF123">
    <property type="entry name" value="INTEGRAL MEMBRANE PROTEIN"/>
    <property type="match status" value="1"/>
</dbReference>
<evidence type="ECO:0000313" key="19">
    <source>
        <dbReference type="EMBL" id="KAF2020438.1"/>
    </source>
</evidence>
<keyword evidence="9 15" id="KW-1133">Transmembrane helix</keyword>
<reference evidence="19" key="1">
    <citation type="journal article" date="2020" name="Stud. Mycol.">
        <title>101 Dothideomycetes genomes: a test case for predicting lifestyles and emergence of pathogens.</title>
        <authorList>
            <person name="Haridas S."/>
            <person name="Albert R."/>
            <person name="Binder M."/>
            <person name="Bloem J."/>
            <person name="Labutti K."/>
            <person name="Salamov A."/>
            <person name="Andreopoulos B."/>
            <person name="Baker S."/>
            <person name="Barry K."/>
            <person name="Bills G."/>
            <person name="Bluhm B."/>
            <person name="Cannon C."/>
            <person name="Castanera R."/>
            <person name="Culley D."/>
            <person name="Daum C."/>
            <person name="Ezra D."/>
            <person name="Gonzalez J."/>
            <person name="Henrissat B."/>
            <person name="Kuo A."/>
            <person name="Liang C."/>
            <person name="Lipzen A."/>
            <person name="Lutzoni F."/>
            <person name="Magnuson J."/>
            <person name="Mondo S."/>
            <person name="Nolan M."/>
            <person name="Ohm R."/>
            <person name="Pangilinan J."/>
            <person name="Park H.-J."/>
            <person name="Ramirez L."/>
            <person name="Alfaro M."/>
            <person name="Sun H."/>
            <person name="Tritt A."/>
            <person name="Yoshinaga Y."/>
            <person name="Zwiers L.-H."/>
            <person name="Turgeon B."/>
            <person name="Goodwin S."/>
            <person name="Spatafora J."/>
            <person name="Crous P."/>
            <person name="Grigoriev I."/>
        </authorList>
    </citation>
    <scope>NUCLEOTIDE SEQUENCE</scope>
    <source>
        <strain evidence="19">CBS 175.79</strain>
    </source>
</reference>
<comment type="subcellular location">
    <subcellularLocation>
        <location evidence="2">Membrane</location>
        <topology evidence="2">Lipid-anchor</topology>
        <topology evidence="2">GPI-anchor</topology>
    </subcellularLocation>
    <subcellularLocation>
        <location evidence="1">Membrane</location>
        <topology evidence="1">Multi-pass membrane protein</topology>
    </subcellularLocation>
    <subcellularLocation>
        <location evidence="3">Secreted</location>
    </subcellularLocation>
</comment>
<keyword evidence="5" id="KW-0964">Secreted</keyword>
<feature type="region of interest" description="Disordered" evidence="14">
    <location>
        <begin position="409"/>
        <end position="442"/>
    </location>
</feature>
<evidence type="ECO:0000259" key="17">
    <source>
        <dbReference type="Pfam" id="PF05730"/>
    </source>
</evidence>
<dbReference type="InterPro" id="IPR008427">
    <property type="entry name" value="Extracellular_membr_CFEM_dom"/>
</dbReference>
<keyword evidence="8 16" id="KW-0732">Signal</keyword>
<dbReference type="GO" id="GO:0005576">
    <property type="term" value="C:extracellular region"/>
    <property type="evidence" value="ECO:0007669"/>
    <property type="project" value="UniProtKB-SubCell"/>
</dbReference>
<dbReference type="AlphaFoldDB" id="A0A6A5Y4K8"/>
<dbReference type="EMBL" id="ML978066">
    <property type="protein sequence ID" value="KAF2020438.1"/>
    <property type="molecule type" value="Genomic_DNA"/>
</dbReference>
<organism evidence="19 20">
    <name type="scientific">Aaosphaeria arxii CBS 175.79</name>
    <dbReference type="NCBI Taxonomy" id="1450172"/>
    <lineage>
        <taxon>Eukaryota</taxon>
        <taxon>Fungi</taxon>
        <taxon>Dikarya</taxon>
        <taxon>Ascomycota</taxon>
        <taxon>Pezizomycotina</taxon>
        <taxon>Dothideomycetes</taxon>
        <taxon>Pleosporomycetidae</taxon>
        <taxon>Pleosporales</taxon>
        <taxon>Pleosporales incertae sedis</taxon>
        <taxon>Aaosphaeria</taxon>
    </lineage>
</organism>
<evidence type="ECO:0000256" key="12">
    <source>
        <dbReference type="ARBA" id="ARBA00023288"/>
    </source>
</evidence>
<feature type="domain" description="Rhodopsin" evidence="18">
    <location>
        <begin position="104"/>
        <end position="336"/>
    </location>
</feature>
<keyword evidence="11" id="KW-1015">Disulfide bond</keyword>
<feature type="domain" description="CFEM" evidence="17">
    <location>
        <begin position="16"/>
        <end position="69"/>
    </location>
</feature>
<evidence type="ECO:0000256" key="10">
    <source>
        <dbReference type="ARBA" id="ARBA00023136"/>
    </source>
</evidence>
<keyword evidence="20" id="KW-1185">Reference proteome</keyword>
<keyword evidence="10 15" id="KW-0472">Membrane</keyword>
<protein>
    <submittedName>
        <fullName evidence="19">Uncharacterized protein</fullName>
    </submittedName>
</protein>
<feature type="region of interest" description="Disordered" evidence="14">
    <location>
        <begin position="347"/>
        <end position="373"/>
    </location>
</feature>
<evidence type="ECO:0000256" key="13">
    <source>
        <dbReference type="ARBA" id="ARBA00038359"/>
    </source>
</evidence>
<sequence>MKLSATFGLILGLAITNQTTCSPTDMQCVCTDEALNNAIQGCVMTSCTVKEGLNNNRLQAAVNVTSTRCGVPVRDRGTSLLVVAILSAVGAIIAVTIRTTVGLVQKTFGFDDIFALLAALFGVPVAIMQCNTPGLGFGRDTWTVKIENIYTVQKMVYASQCCYFLSSGFTKLTFLVFFLRIFADQRTHRICYVLIGCSVAYTLAFELTMIFACRPISAVWTAWDMESKVDYCIDQHTFYYVAASFNIAIDIAIILIPIPELRKLKLSLKRKCFLFSIFGVGGITIVVSCIRLESLAHFATSTNPMYDNLMSAVFSVLEVNVGIICICMPSFRRFLARIIPGCFGTTQADSDESGETPNARVSIAKRSGPKKRPTISGSLFDTAIMKTVDTKVETVKGSDDELRLVDISRDGKNMASSTTESAEGKFSMATGRNRSQETFSVP</sequence>
<evidence type="ECO:0000256" key="6">
    <source>
        <dbReference type="ARBA" id="ARBA00022622"/>
    </source>
</evidence>
<name>A0A6A5Y4K8_9PLEO</name>
<feature type="transmembrane region" description="Helical" evidence="15">
    <location>
        <begin position="312"/>
        <end position="331"/>
    </location>
</feature>
<evidence type="ECO:0000256" key="14">
    <source>
        <dbReference type="SAM" id="MobiDB-lite"/>
    </source>
</evidence>
<dbReference type="GeneID" id="54289994"/>
<evidence type="ECO:0000256" key="4">
    <source>
        <dbReference type="ARBA" id="ARBA00010031"/>
    </source>
</evidence>
<evidence type="ECO:0000256" key="3">
    <source>
        <dbReference type="ARBA" id="ARBA00004613"/>
    </source>
</evidence>
<keyword evidence="6" id="KW-0325">Glycoprotein</keyword>
<evidence type="ECO:0000256" key="16">
    <source>
        <dbReference type="SAM" id="SignalP"/>
    </source>
</evidence>
<accession>A0A6A5Y4K8</accession>
<dbReference type="PANTHER" id="PTHR33048">
    <property type="entry name" value="PTH11-LIKE INTEGRAL MEMBRANE PROTEIN (AFU_ORTHOLOGUE AFUA_5G11245)"/>
    <property type="match status" value="1"/>
</dbReference>
<gene>
    <name evidence="19" type="ORF">BU24DRAFT_469208</name>
</gene>
<feature type="transmembrane region" description="Helical" evidence="15">
    <location>
        <begin position="272"/>
        <end position="292"/>
    </location>
</feature>
<dbReference type="Pfam" id="PF20684">
    <property type="entry name" value="Fung_rhodopsin"/>
    <property type="match status" value="1"/>
</dbReference>
<evidence type="ECO:0000256" key="1">
    <source>
        <dbReference type="ARBA" id="ARBA00004141"/>
    </source>
</evidence>
<evidence type="ECO:0000259" key="18">
    <source>
        <dbReference type="Pfam" id="PF20684"/>
    </source>
</evidence>
<comment type="similarity">
    <text evidence="4">Belongs to the RBT5 family.</text>
</comment>
<dbReference type="GO" id="GO:0098552">
    <property type="term" value="C:side of membrane"/>
    <property type="evidence" value="ECO:0007669"/>
    <property type="project" value="UniProtKB-KW"/>
</dbReference>
<feature type="transmembrane region" description="Helical" evidence="15">
    <location>
        <begin position="191"/>
        <end position="217"/>
    </location>
</feature>
<feature type="transmembrane region" description="Helical" evidence="15">
    <location>
        <begin position="113"/>
        <end position="137"/>
    </location>
</feature>
<keyword evidence="6" id="KW-0336">GPI-anchor</keyword>
<evidence type="ECO:0000256" key="7">
    <source>
        <dbReference type="ARBA" id="ARBA00022692"/>
    </source>
</evidence>
<feature type="compositionally biased region" description="Polar residues" evidence="14">
    <location>
        <begin position="430"/>
        <end position="442"/>
    </location>
</feature>
<evidence type="ECO:0000256" key="5">
    <source>
        <dbReference type="ARBA" id="ARBA00022525"/>
    </source>
</evidence>
<dbReference type="InterPro" id="IPR049326">
    <property type="entry name" value="Rhodopsin_dom_fungi"/>
</dbReference>
<feature type="chain" id="PRO_5025657048" evidence="16">
    <location>
        <begin position="22"/>
        <end position="442"/>
    </location>
</feature>
<dbReference type="InterPro" id="IPR052337">
    <property type="entry name" value="SAT4-like"/>
</dbReference>
<evidence type="ECO:0000256" key="8">
    <source>
        <dbReference type="ARBA" id="ARBA00022729"/>
    </source>
</evidence>
<keyword evidence="7 15" id="KW-0812">Transmembrane</keyword>
<dbReference type="OrthoDB" id="2496787at2759"/>
<feature type="signal peptide" evidence="16">
    <location>
        <begin position="1"/>
        <end position="21"/>
    </location>
</feature>
<dbReference type="RefSeq" id="XP_033388777.1">
    <property type="nucleotide sequence ID" value="XM_033532597.1"/>
</dbReference>
<dbReference type="Proteomes" id="UP000799778">
    <property type="component" value="Unassembled WGS sequence"/>
</dbReference>
<comment type="similarity">
    <text evidence="13">Belongs to the SAT4 family.</text>
</comment>
<dbReference type="Pfam" id="PF05730">
    <property type="entry name" value="CFEM"/>
    <property type="match status" value="1"/>
</dbReference>
<feature type="transmembrane region" description="Helical" evidence="15">
    <location>
        <begin position="237"/>
        <end position="260"/>
    </location>
</feature>
<evidence type="ECO:0000313" key="20">
    <source>
        <dbReference type="Proteomes" id="UP000799778"/>
    </source>
</evidence>
<evidence type="ECO:0000256" key="2">
    <source>
        <dbReference type="ARBA" id="ARBA00004589"/>
    </source>
</evidence>
<feature type="transmembrane region" description="Helical" evidence="15">
    <location>
        <begin position="80"/>
        <end position="101"/>
    </location>
</feature>
<evidence type="ECO:0000256" key="11">
    <source>
        <dbReference type="ARBA" id="ARBA00023157"/>
    </source>
</evidence>
<evidence type="ECO:0000256" key="9">
    <source>
        <dbReference type="ARBA" id="ARBA00022989"/>
    </source>
</evidence>